<keyword evidence="2" id="KW-1185">Reference proteome</keyword>
<name>A0A5P8VV74_9NOSO</name>
<dbReference type="KEGG" id="nsh:GXM_01791"/>
<dbReference type="RefSeq" id="WP_267255582.1">
    <property type="nucleotide sequence ID" value="NZ_CP045226.1"/>
</dbReference>
<dbReference type="EMBL" id="CP045226">
    <property type="protein sequence ID" value="QFS44318.1"/>
    <property type="molecule type" value="Genomic_DNA"/>
</dbReference>
<accession>A0A5P8VV74</accession>
<dbReference type="AlphaFoldDB" id="A0A5P8VV74"/>
<sequence length="43" mass="4957">MNSFGGELYENEIALENIEELIIPTLASEDDEYQDRIVYLPLP</sequence>
<evidence type="ECO:0000313" key="1">
    <source>
        <dbReference type="EMBL" id="QFS44318.1"/>
    </source>
</evidence>
<proteinExistence type="predicted"/>
<gene>
    <name evidence="1" type="ORF">GXM_01791</name>
</gene>
<reference evidence="1 2" key="1">
    <citation type="submission" date="2019-10" db="EMBL/GenBank/DDBJ databases">
        <title>Genomic and transcriptomic insights into the perfect genentic adaptation of a filamentous nitrogen-fixing cyanobacterium to rice fields.</title>
        <authorList>
            <person name="Chen Z."/>
        </authorList>
    </citation>
    <scope>NUCLEOTIDE SEQUENCE [LARGE SCALE GENOMIC DNA]</scope>
    <source>
        <strain evidence="1">CCNUC1</strain>
    </source>
</reference>
<dbReference type="Proteomes" id="UP000326678">
    <property type="component" value="Chromosome Gxm1"/>
</dbReference>
<protein>
    <submittedName>
        <fullName evidence="1">Uncharacterized protein</fullName>
    </submittedName>
</protein>
<evidence type="ECO:0000313" key="2">
    <source>
        <dbReference type="Proteomes" id="UP000326678"/>
    </source>
</evidence>
<organism evidence="1 2">
    <name type="scientific">Nostoc sphaeroides CCNUC1</name>
    <dbReference type="NCBI Taxonomy" id="2653204"/>
    <lineage>
        <taxon>Bacteria</taxon>
        <taxon>Bacillati</taxon>
        <taxon>Cyanobacteriota</taxon>
        <taxon>Cyanophyceae</taxon>
        <taxon>Nostocales</taxon>
        <taxon>Nostocaceae</taxon>
        <taxon>Nostoc</taxon>
    </lineage>
</organism>